<feature type="repeat" description="CHCR" evidence="1">
    <location>
        <begin position="553"/>
        <end position="717"/>
    </location>
</feature>
<dbReference type="InterPro" id="IPR000547">
    <property type="entry name" value="Clathrin_H-chain/VPS_repeat"/>
</dbReference>
<name>A0AAD7RCE0_9TELE</name>
<protein>
    <recommendedName>
        <fullName evidence="2">CNH domain-containing protein</fullName>
    </recommendedName>
</protein>
<gene>
    <name evidence="3" type="ORF">AAFF_G00261250</name>
</gene>
<evidence type="ECO:0000313" key="3">
    <source>
        <dbReference type="EMBL" id="KAJ8377340.1"/>
    </source>
</evidence>
<sequence length="832" mass="92606">MSLKAFVPTLILEKPTSGKERDKSGIQCLEVCGKNLYLGGRDSLVQHFVLPGADGPGAQGRGAGVREARRRQLGSRSPILQLGAIPLLNHLLVLSDGSLSALNMFSLEALPGLRRIRAVSLFRLHGSEGAVELFTVSARKKAASVHVVAVDRWECVREVPFPQEPLGLAVDGACLCVATGDRYFLHDREAEATLDLFPHDSPKHAIVLSAVGNGEFLLHAPGALGMFVSRRGVSCRPPVQLSEGVLGAAVHFPYVLTLSCEALCIYSILDQRLKQTVPLHRAKGLLSTPESVFVFSEREVHCLSPVPLQEQIRALVASERVDEALSFVQGVESLLPEDSYKALHRNLTRMAGFVKFYQEDFSEAKDLFIKSDLDPRELISLYPELSPLCEDFKSQHSTVFNARELQTLGEGSAECRSYRSFLADFLRTVRRTDQSHGCQQGVDGALLKLYAMRGESAELVDLLSSLNNCVLSVCVPCLEHHRRFFALGLLYQSHGQDHNAIQTWVDVVNSDDPDSSSFPVYEHIVNLLRQQKDGRLVWRFADWALQKSQEVGVQIFSGREEDSDPLGEEEVLGFLTKYPLALVLYLEHLVYALKSKKERHHTLLAMTYVTQVLQAMETGKVTDTPVNPTRDKLQRFLRESTSFSTAVVQERIRLTCLYEERALLHGVAGEHSQALSILVHEKEDPQAAEDYCEQFGRPLYHVLLGLYLDPARLAPAAAADLLNRNTAAFDPVAVLRALPGAWSLTLVSRYLSESVRGLSHRRKMGRVERSLAKVEHLRHACTRTAVTRGMVKVERGQVCQRCGRSLTEPQFLRSLRGELIHTHCWSNEQPPT</sequence>
<dbReference type="GO" id="GO:0006914">
    <property type="term" value="P:autophagy"/>
    <property type="evidence" value="ECO:0007669"/>
    <property type="project" value="TreeGrafter"/>
</dbReference>
<dbReference type="PROSITE" id="PS50219">
    <property type="entry name" value="CNH"/>
    <property type="match status" value="1"/>
</dbReference>
<dbReference type="GO" id="GO:0006886">
    <property type="term" value="P:intracellular protein transport"/>
    <property type="evidence" value="ECO:0007669"/>
    <property type="project" value="UniProtKB-UniRule"/>
</dbReference>
<evidence type="ECO:0000313" key="4">
    <source>
        <dbReference type="Proteomes" id="UP001221898"/>
    </source>
</evidence>
<comment type="caution">
    <text evidence="3">The sequence shown here is derived from an EMBL/GenBank/DDBJ whole genome shotgun (WGS) entry which is preliminary data.</text>
</comment>
<dbReference type="Pfam" id="PF10366">
    <property type="entry name" value="Vps39_1"/>
    <property type="match status" value="1"/>
</dbReference>
<dbReference type="GO" id="GO:0016020">
    <property type="term" value="C:membrane"/>
    <property type="evidence" value="ECO:0007669"/>
    <property type="project" value="TreeGrafter"/>
</dbReference>
<dbReference type="InterPro" id="IPR032914">
    <property type="entry name" value="Vam6/VPS39/TRAP1"/>
</dbReference>
<evidence type="ECO:0000256" key="1">
    <source>
        <dbReference type="PROSITE-ProRule" id="PRU01006"/>
    </source>
</evidence>
<organism evidence="3 4">
    <name type="scientific">Aldrovandia affinis</name>
    <dbReference type="NCBI Taxonomy" id="143900"/>
    <lineage>
        <taxon>Eukaryota</taxon>
        <taxon>Metazoa</taxon>
        <taxon>Chordata</taxon>
        <taxon>Craniata</taxon>
        <taxon>Vertebrata</taxon>
        <taxon>Euteleostomi</taxon>
        <taxon>Actinopterygii</taxon>
        <taxon>Neopterygii</taxon>
        <taxon>Teleostei</taxon>
        <taxon>Notacanthiformes</taxon>
        <taxon>Halosauridae</taxon>
        <taxon>Aldrovandia</taxon>
    </lineage>
</organism>
<dbReference type="PROSITE" id="PS50236">
    <property type="entry name" value="CHCR"/>
    <property type="match status" value="1"/>
</dbReference>
<evidence type="ECO:0000259" key="2">
    <source>
        <dbReference type="PROSITE" id="PS50219"/>
    </source>
</evidence>
<keyword evidence="4" id="KW-1185">Reference proteome</keyword>
<dbReference type="GO" id="GO:0034058">
    <property type="term" value="P:endosomal vesicle fusion"/>
    <property type="evidence" value="ECO:0007669"/>
    <property type="project" value="TreeGrafter"/>
</dbReference>
<dbReference type="PANTHER" id="PTHR12894:SF30">
    <property type="entry name" value="TRANSFORMING GROWTH FACTOR-BETA RECEPTOR-ASSOCIATED PROTEIN 1-LIKE"/>
    <property type="match status" value="1"/>
</dbReference>
<accession>A0AAD7RCE0</accession>
<dbReference type="EMBL" id="JAINUG010000357">
    <property type="protein sequence ID" value="KAJ8377340.1"/>
    <property type="molecule type" value="Genomic_DNA"/>
</dbReference>
<dbReference type="Proteomes" id="UP001221898">
    <property type="component" value="Unassembled WGS sequence"/>
</dbReference>
<dbReference type="GO" id="GO:0005737">
    <property type="term" value="C:cytoplasm"/>
    <property type="evidence" value="ECO:0007669"/>
    <property type="project" value="TreeGrafter"/>
</dbReference>
<proteinExistence type="predicted"/>
<feature type="domain" description="CNH" evidence="2">
    <location>
        <begin position="23"/>
        <end position="292"/>
    </location>
</feature>
<reference evidence="3" key="1">
    <citation type="journal article" date="2023" name="Science">
        <title>Genome structures resolve the early diversification of teleost fishes.</title>
        <authorList>
            <person name="Parey E."/>
            <person name="Louis A."/>
            <person name="Montfort J."/>
            <person name="Bouchez O."/>
            <person name="Roques C."/>
            <person name="Iampietro C."/>
            <person name="Lluch J."/>
            <person name="Castinel A."/>
            <person name="Donnadieu C."/>
            <person name="Desvignes T."/>
            <person name="Floi Bucao C."/>
            <person name="Jouanno E."/>
            <person name="Wen M."/>
            <person name="Mejri S."/>
            <person name="Dirks R."/>
            <person name="Jansen H."/>
            <person name="Henkel C."/>
            <person name="Chen W.J."/>
            <person name="Zahm M."/>
            <person name="Cabau C."/>
            <person name="Klopp C."/>
            <person name="Thompson A.W."/>
            <person name="Robinson-Rechavi M."/>
            <person name="Braasch I."/>
            <person name="Lecointre G."/>
            <person name="Bobe J."/>
            <person name="Postlethwait J.H."/>
            <person name="Berthelot C."/>
            <person name="Roest Crollius H."/>
            <person name="Guiguen Y."/>
        </authorList>
    </citation>
    <scope>NUCLEOTIDE SEQUENCE</scope>
    <source>
        <strain evidence="3">NC1722</strain>
    </source>
</reference>
<dbReference type="AlphaFoldDB" id="A0AAD7RCE0"/>
<dbReference type="InterPro" id="IPR019452">
    <property type="entry name" value="VPS39/TGF_beta_rcpt-assoc_1"/>
</dbReference>
<dbReference type="PANTHER" id="PTHR12894">
    <property type="entry name" value="CNH DOMAIN CONTAINING"/>
    <property type="match status" value="1"/>
</dbReference>
<dbReference type="InterPro" id="IPR001180">
    <property type="entry name" value="CNH_dom"/>
</dbReference>